<name>A0A933P0J0_9HYPH</name>
<dbReference type="Gene3D" id="3.40.630.30">
    <property type="match status" value="1"/>
</dbReference>
<dbReference type="PROSITE" id="PS51186">
    <property type="entry name" value="GNAT"/>
    <property type="match status" value="1"/>
</dbReference>
<evidence type="ECO:0000313" key="2">
    <source>
        <dbReference type="EMBL" id="MBI4923677.1"/>
    </source>
</evidence>
<dbReference type="InterPro" id="IPR056935">
    <property type="entry name" value="Rv0428c-like_C"/>
</dbReference>
<protein>
    <submittedName>
        <fullName evidence="2">GNAT family N-acetyltransferase</fullName>
    </submittedName>
</protein>
<dbReference type="Proteomes" id="UP000782610">
    <property type="component" value="Unassembled WGS sequence"/>
</dbReference>
<dbReference type="Pfam" id="PF24553">
    <property type="entry name" value="Rv0428c_C"/>
    <property type="match status" value="1"/>
</dbReference>
<organism evidence="2 3">
    <name type="scientific">Devosia nanyangense</name>
    <dbReference type="NCBI Taxonomy" id="1228055"/>
    <lineage>
        <taxon>Bacteria</taxon>
        <taxon>Pseudomonadati</taxon>
        <taxon>Pseudomonadota</taxon>
        <taxon>Alphaproteobacteria</taxon>
        <taxon>Hyphomicrobiales</taxon>
        <taxon>Devosiaceae</taxon>
        <taxon>Devosia</taxon>
    </lineage>
</organism>
<proteinExistence type="predicted"/>
<dbReference type="CDD" id="cd04301">
    <property type="entry name" value="NAT_SF"/>
    <property type="match status" value="1"/>
</dbReference>
<dbReference type="SUPFAM" id="SSF55729">
    <property type="entry name" value="Acyl-CoA N-acyltransferases (Nat)"/>
    <property type="match status" value="1"/>
</dbReference>
<dbReference type="AlphaFoldDB" id="A0A933P0J0"/>
<reference evidence="2" key="1">
    <citation type="submission" date="2020-07" db="EMBL/GenBank/DDBJ databases">
        <title>Huge and variable diversity of episymbiotic CPR bacteria and DPANN archaea in groundwater ecosystems.</title>
        <authorList>
            <person name="He C.Y."/>
            <person name="Keren R."/>
            <person name="Whittaker M."/>
            <person name="Farag I.F."/>
            <person name="Doudna J."/>
            <person name="Cate J.H.D."/>
            <person name="Banfield J.F."/>
        </authorList>
    </citation>
    <scope>NUCLEOTIDE SEQUENCE</scope>
    <source>
        <strain evidence="2">NC_groundwater_1586_Pr3_B-0.1um_66_15</strain>
    </source>
</reference>
<comment type="caution">
    <text evidence="2">The sequence shown here is derived from an EMBL/GenBank/DDBJ whole genome shotgun (WGS) entry which is preliminary data.</text>
</comment>
<dbReference type="InterPro" id="IPR016181">
    <property type="entry name" value="Acyl_CoA_acyltransferase"/>
</dbReference>
<feature type="domain" description="N-acetyltransferase" evidence="1">
    <location>
        <begin position="117"/>
        <end position="254"/>
    </location>
</feature>
<evidence type="ECO:0000259" key="1">
    <source>
        <dbReference type="PROSITE" id="PS51186"/>
    </source>
</evidence>
<evidence type="ECO:0000313" key="3">
    <source>
        <dbReference type="Proteomes" id="UP000782610"/>
    </source>
</evidence>
<sequence length="254" mass="27838">MRLPSVSQIEGATLSAWPALRIVHDGLWLWRYGRGYTKRANSIHCLDPSDGADAELRLNRLVALSEQFGIVPTFRVTPLTAPQIVFVLDGLQWDEFDQSLVLARPIPDEDFPLEAQVKYFDPADPDWYRAQAQMAGYDQETVKTLREILDLIACPAQGVLVYHKAGVPVAAALSVVAGGIAVFLNVVTYPNARGMGYGRIAMSAAINSVRAAGAQYCTLQVLAGNDPALALYTSLGFGEAYRYAYRRPGDWSSQ</sequence>
<dbReference type="EMBL" id="JACRAF010000061">
    <property type="protein sequence ID" value="MBI4923677.1"/>
    <property type="molecule type" value="Genomic_DNA"/>
</dbReference>
<gene>
    <name evidence="2" type="ORF">HY834_18210</name>
</gene>
<accession>A0A933P0J0</accession>
<dbReference type="InterPro" id="IPR000182">
    <property type="entry name" value="GNAT_dom"/>
</dbReference>
<dbReference type="GO" id="GO:0016747">
    <property type="term" value="F:acyltransferase activity, transferring groups other than amino-acyl groups"/>
    <property type="evidence" value="ECO:0007669"/>
    <property type="project" value="InterPro"/>
</dbReference>